<dbReference type="Gene3D" id="3.30.1330.60">
    <property type="entry name" value="OmpA-like domain"/>
    <property type="match status" value="1"/>
</dbReference>
<feature type="chain" id="PRO_5046469955" evidence="6">
    <location>
        <begin position="22"/>
        <end position="177"/>
    </location>
</feature>
<dbReference type="Proteomes" id="UP001244297">
    <property type="component" value="Unassembled WGS sequence"/>
</dbReference>
<sequence>MIRSKIIFGVVSCLLTTAAWGQSKPAYTAADIERHFSQKDLGAARSLCIGVESECAKTTGTRPKIGSGFDLIVNFNYNSDTLTEGAKANLDEFAKALRGASLDHSSFMVEGHTDAKGSDGFNMDLSARRAQAVVHYLEGRGVEASRLQAKALGKSRPRTQDPSAPENRRVEARLQGE</sequence>
<dbReference type="CDD" id="cd07185">
    <property type="entry name" value="OmpA_C-like"/>
    <property type="match status" value="1"/>
</dbReference>
<evidence type="ECO:0000256" key="6">
    <source>
        <dbReference type="SAM" id="SignalP"/>
    </source>
</evidence>
<dbReference type="PROSITE" id="PS51123">
    <property type="entry name" value="OMPA_2"/>
    <property type="match status" value="1"/>
</dbReference>
<keyword evidence="6" id="KW-0732">Signal</keyword>
<feature type="compositionally biased region" description="Basic and acidic residues" evidence="5">
    <location>
        <begin position="166"/>
        <end position="177"/>
    </location>
</feature>
<dbReference type="PANTHER" id="PTHR30329">
    <property type="entry name" value="STATOR ELEMENT OF FLAGELLAR MOTOR COMPLEX"/>
    <property type="match status" value="1"/>
</dbReference>
<organism evidence="8 9">
    <name type="scientific">Methylobacterium longum</name>
    <dbReference type="NCBI Taxonomy" id="767694"/>
    <lineage>
        <taxon>Bacteria</taxon>
        <taxon>Pseudomonadati</taxon>
        <taxon>Pseudomonadota</taxon>
        <taxon>Alphaproteobacteria</taxon>
        <taxon>Hyphomicrobiales</taxon>
        <taxon>Methylobacteriaceae</taxon>
        <taxon>Methylobacterium</taxon>
    </lineage>
</organism>
<dbReference type="InterPro" id="IPR006665">
    <property type="entry name" value="OmpA-like"/>
</dbReference>
<feature type="region of interest" description="Disordered" evidence="5">
    <location>
        <begin position="148"/>
        <end position="177"/>
    </location>
</feature>
<evidence type="ECO:0000313" key="9">
    <source>
        <dbReference type="Proteomes" id="UP001244297"/>
    </source>
</evidence>
<keyword evidence="2 4" id="KW-0472">Membrane</keyword>
<evidence type="ECO:0000259" key="7">
    <source>
        <dbReference type="PROSITE" id="PS51123"/>
    </source>
</evidence>
<dbReference type="SUPFAM" id="SSF103088">
    <property type="entry name" value="OmpA-like"/>
    <property type="match status" value="1"/>
</dbReference>
<dbReference type="PANTHER" id="PTHR30329:SF21">
    <property type="entry name" value="LIPOPROTEIN YIAD-RELATED"/>
    <property type="match status" value="1"/>
</dbReference>
<dbReference type="PRINTS" id="PR01021">
    <property type="entry name" value="OMPADOMAIN"/>
</dbReference>
<dbReference type="InterPro" id="IPR036737">
    <property type="entry name" value="OmpA-like_sf"/>
</dbReference>
<keyword evidence="3" id="KW-0998">Cell outer membrane</keyword>
<evidence type="ECO:0000313" key="8">
    <source>
        <dbReference type="EMBL" id="MDN3573346.1"/>
    </source>
</evidence>
<accession>A0ABT8AVB0</accession>
<dbReference type="Pfam" id="PF00691">
    <property type="entry name" value="OmpA"/>
    <property type="match status" value="1"/>
</dbReference>
<proteinExistence type="predicted"/>
<dbReference type="EMBL" id="JAUFPT010000073">
    <property type="protein sequence ID" value="MDN3573346.1"/>
    <property type="molecule type" value="Genomic_DNA"/>
</dbReference>
<name>A0ABT8AVB0_9HYPH</name>
<evidence type="ECO:0000256" key="3">
    <source>
        <dbReference type="ARBA" id="ARBA00023237"/>
    </source>
</evidence>
<dbReference type="RefSeq" id="WP_238291722.1">
    <property type="nucleotide sequence ID" value="NZ_BPQS01000044.1"/>
</dbReference>
<dbReference type="InterPro" id="IPR050330">
    <property type="entry name" value="Bact_OuterMem_StrucFunc"/>
</dbReference>
<feature type="domain" description="OmpA-like" evidence="7">
    <location>
        <begin position="62"/>
        <end position="177"/>
    </location>
</feature>
<comment type="subcellular location">
    <subcellularLocation>
        <location evidence="1">Cell outer membrane</location>
    </subcellularLocation>
</comment>
<evidence type="ECO:0000256" key="4">
    <source>
        <dbReference type="PROSITE-ProRule" id="PRU00473"/>
    </source>
</evidence>
<dbReference type="InterPro" id="IPR006664">
    <property type="entry name" value="OMP_bac"/>
</dbReference>
<keyword evidence="9" id="KW-1185">Reference proteome</keyword>
<evidence type="ECO:0000256" key="2">
    <source>
        <dbReference type="ARBA" id="ARBA00023136"/>
    </source>
</evidence>
<reference evidence="9" key="1">
    <citation type="journal article" date="2019" name="Int. J. Syst. Evol. Microbiol.">
        <title>The Global Catalogue of Microorganisms (GCM) 10K type strain sequencing project: providing services to taxonomists for standard genome sequencing and annotation.</title>
        <authorList>
            <consortium name="The Broad Institute Genomics Platform"/>
            <consortium name="The Broad Institute Genome Sequencing Center for Infectious Disease"/>
            <person name="Wu L."/>
            <person name="Ma J."/>
        </authorList>
    </citation>
    <scope>NUCLEOTIDE SEQUENCE [LARGE SCALE GENOMIC DNA]</scope>
    <source>
        <strain evidence="9">CECT 7806</strain>
    </source>
</reference>
<evidence type="ECO:0000256" key="1">
    <source>
        <dbReference type="ARBA" id="ARBA00004442"/>
    </source>
</evidence>
<gene>
    <name evidence="8" type="ORF">QWZ18_22330</name>
</gene>
<evidence type="ECO:0000256" key="5">
    <source>
        <dbReference type="SAM" id="MobiDB-lite"/>
    </source>
</evidence>
<feature type="signal peptide" evidence="6">
    <location>
        <begin position="1"/>
        <end position="21"/>
    </location>
</feature>
<protein>
    <submittedName>
        <fullName evidence="8">OmpA family protein</fullName>
    </submittedName>
</protein>
<comment type="caution">
    <text evidence="8">The sequence shown here is derived from an EMBL/GenBank/DDBJ whole genome shotgun (WGS) entry which is preliminary data.</text>
</comment>